<dbReference type="OrthoDB" id="9795247at2"/>
<dbReference type="PANTHER" id="PTHR18964">
    <property type="entry name" value="ROK (REPRESSOR, ORF, KINASE) FAMILY"/>
    <property type="match status" value="1"/>
</dbReference>
<name>A0A3S0IMU5_9BACI</name>
<evidence type="ECO:0000256" key="1">
    <source>
        <dbReference type="ARBA" id="ARBA00006479"/>
    </source>
</evidence>
<dbReference type="InterPro" id="IPR000600">
    <property type="entry name" value="ROK"/>
</dbReference>
<evidence type="ECO:0000313" key="2">
    <source>
        <dbReference type="EMBL" id="RTR27599.1"/>
    </source>
</evidence>
<proteinExistence type="inferred from homology"/>
<dbReference type="Pfam" id="PF00480">
    <property type="entry name" value="ROK"/>
    <property type="match status" value="1"/>
</dbReference>
<evidence type="ECO:0000313" key="3">
    <source>
        <dbReference type="Proteomes" id="UP000271374"/>
    </source>
</evidence>
<dbReference type="PANTHER" id="PTHR18964:SF165">
    <property type="entry name" value="BETA-GLUCOSIDE KINASE"/>
    <property type="match status" value="1"/>
</dbReference>
<reference evidence="2 3" key="1">
    <citation type="submission" date="2018-12" db="EMBL/GenBank/DDBJ databases">
        <title>Bacillus yapensis draft genome sequence.</title>
        <authorList>
            <person name="Yu L."/>
            <person name="Xu X."/>
            <person name="Tang X."/>
        </authorList>
    </citation>
    <scope>NUCLEOTIDE SEQUENCE [LARGE SCALE GENOMIC DNA]</scope>
    <source>
        <strain evidence="2 3">XXST-01</strain>
    </source>
</reference>
<dbReference type="EMBL" id="RXNT01000018">
    <property type="protein sequence ID" value="RTR27599.1"/>
    <property type="molecule type" value="Genomic_DNA"/>
</dbReference>
<gene>
    <name evidence="2" type="ORF">EKG37_18945</name>
</gene>
<protein>
    <submittedName>
        <fullName evidence="2">ROK family protein</fullName>
    </submittedName>
</protein>
<organism evidence="2 3">
    <name type="scientific">Bacillus yapensis</name>
    <dbReference type="NCBI Taxonomy" id="2492960"/>
    <lineage>
        <taxon>Bacteria</taxon>
        <taxon>Bacillati</taxon>
        <taxon>Bacillota</taxon>
        <taxon>Bacilli</taxon>
        <taxon>Bacillales</taxon>
        <taxon>Bacillaceae</taxon>
        <taxon>Bacillus</taxon>
    </lineage>
</organism>
<sequence length="313" mass="34922">MEKYITFDVGGMKVKHALIKRNGEFVTKSEYPTERNSLDIFLKDMLDTINDYRENSEVSGIAISLPGYIDVMTGYSELAGAISALHGQNLKILLEESTGLPVEIENDGNCAALAERVSGNAQGCEHFICMTIGTGVGGGIFLNGDIYRGHSYRAGEYGGMFTVFQNGERKDMHETASMTALIKAYEDYKKIDDQIDGKDIFTEAESDPAIKAILDDWINHISRGIYNLATTFNPEKILIGGGVSTQSYLFDEINRQLEEYGLWSYFKMPVEPCKFRNDAGMLGAFYHFKKMQGTQRIEGVDKDDSYETSKFLG</sequence>
<dbReference type="SUPFAM" id="SSF53067">
    <property type="entry name" value="Actin-like ATPase domain"/>
    <property type="match status" value="1"/>
</dbReference>
<dbReference type="RefSeq" id="WP_126410346.1">
    <property type="nucleotide sequence ID" value="NZ_RXNT01000018.1"/>
</dbReference>
<dbReference type="InterPro" id="IPR043129">
    <property type="entry name" value="ATPase_NBD"/>
</dbReference>
<dbReference type="Gene3D" id="3.30.420.40">
    <property type="match status" value="2"/>
</dbReference>
<dbReference type="AlphaFoldDB" id="A0A3S0IMU5"/>
<comment type="caution">
    <text evidence="2">The sequence shown here is derived from an EMBL/GenBank/DDBJ whole genome shotgun (WGS) entry which is preliminary data.</text>
</comment>
<dbReference type="Proteomes" id="UP000271374">
    <property type="component" value="Unassembled WGS sequence"/>
</dbReference>
<accession>A0A3S0IMU5</accession>
<keyword evidence="3" id="KW-1185">Reference proteome</keyword>
<comment type="similarity">
    <text evidence="1">Belongs to the ROK (NagC/XylR) family.</text>
</comment>